<dbReference type="SUPFAM" id="SSF89447">
    <property type="entry name" value="AbrB/MazE/MraZ-like"/>
    <property type="match status" value="1"/>
</dbReference>
<dbReference type="GO" id="GO:0003677">
    <property type="term" value="F:DNA binding"/>
    <property type="evidence" value="ECO:0007669"/>
    <property type="project" value="UniProtKB-KW"/>
</dbReference>
<proteinExistence type="predicted"/>
<sequence length="68" mass="7596">MPTVTVSSKFQVVIPQVIREQMAIEPGARFSVVRHGKAIELIPVPTLEELQAELRGIPTDIVDDPERF</sequence>
<dbReference type="SMART" id="SM00966">
    <property type="entry name" value="SpoVT_AbrB"/>
    <property type="match status" value="1"/>
</dbReference>
<keyword evidence="2" id="KW-0238">DNA-binding</keyword>
<reference evidence="2 3" key="1">
    <citation type="submission" date="2018-12" db="EMBL/GenBank/DDBJ databases">
        <title>The genome sequences of Variovorax guangxiensis DSM 27352.</title>
        <authorList>
            <person name="Gao J."/>
            <person name="Sun J."/>
        </authorList>
    </citation>
    <scope>NUCLEOTIDE SEQUENCE [LARGE SCALE GENOMIC DNA]</scope>
    <source>
        <strain evidence="2 3">DSM 27352</strain>
    </source>
</reference>
<evidence type="ECO:0000313" key="2">
    <source>
        <dbReference type="EMBL" id="RUR67003.1"/>
    </source>
</evidence>
<dbReference type="AlphaFoldDB" id="A0A3S0ZD77"/>
<dbReference type="Gene3D" id="2.10.260.10">
    <property type="match status" value="1"/>
</dbReference>
<dbReference type="EMBL" id="RXFT01000002">
    <property type="protein sequence ID" value="RUR67003.1"/>
    <property type="molecule type" value="Genomic_DNA"/>
</dbReference>
<evidence type="ECO:0000259" key="1">
    <source>
        <dbReference type="SMART" id="SM00966"/>
    </source>
</evidence>
<dbReference type="Proteomes" id="UP000281118">
    <property type="component" value="Unassembled WGS sequence"/>
</dbReference>
<evidence type="ECO:0000313" key="3">
    <source>
        <dbReference type="Proteomes" id="UP000281118"/>
    </source>
</evidence>
<dbReference type="OrthoDB" id="9811597at2"/>
<dbReference type="RefSeq" id="WP_126021180.1">
    <property type="nucleotide sequence ID" value="NZ_RXFT01000002.1"/>
</dbReference>
<dbReference type="Pfam" id="PF04014">
    <property type="entry name" value="MazE_antitoxin"/>
    <property type="match status" value="1"/>
</dbReference>
<feature type="domain" description="SpoVT-AbrB" evidence="1">
    <location>
        <begin position="4"/>
        <end position="49"/>
    </location>
</feature>
<organism evidence="2 3">
    <name type="scientific">Variovorax guangxiensis</name>
    <dbReference type="NCBI Taxonomy" id="1775474"/>
    <lineage>
        <taxon>Bacteria</taxon>
        <taxon>Pseudomonadati</taxon>
        <taxon>Pseudomonadota</taxon>
        <taxon>Betaproteobacteria</taxon>
        <taxon>Burkholderiales</taxon>
        <taxon>Comamonadaceae</taxon>
        <taxon>Variovorax</taxon>
    </lineage>
</organism>
<dbReference type="InterPro" id="IPR007159">
    <property type="entry name" value="SpoVT-AbrB_dom"/>
</dbReference>
<comment type="caution">
    <text evidence="2">The sequence shown here is derived from an EMBL/GenBank/DDBJ whole genome shotgun (WGS) entry which is preliminary data.</text>
</comment>
<accession>A0A3S0ZD77</accession>
<dbReference type="NCBIfam" id="TIGR01439">
    <property type="entry name" value="lp_hng_hel_AbrB"/>
    <property type="match status" value="1"/>
</dbReference>
<name>A0A3S0ZD77_9BURK</name>
<gene>
    <name evidence="2" type="ORF">EJP67_07990</name>
</gene>
<dbReference type="InterPro" id="IPR037914">
    <property type="entry name" value="SpoVT-AbrB_sf"/>
</dbReference>
<protein>
    <submittedName>
        <fullName evidence="2">AbrB/MazE/SpoVT family DNA-binding domain-containing protein</fullName>
    </submittedName>
</protein>